<protein>
    <submittedName>
        <fullName evidence="1">Uncharacterized protein</fullName>
    </submittedName>
</protein>
<proteinExistence type="predicted"/>
<name>I7K8C9_9CLOT</name>
<organism evidence="1 2">
    <name type="scientific">Caloramator australicus RC3</name>
    <dbReference type="NCBI Taxonomy" id="857293"/>
    <lineage>
        <taxon>Bacteria</taxon>
        <taxon>Bacillati</taxon>
        <taxon>Bacillota</taxon>
        <taxon>Clostridia</taxon>
        <taxon>Eubacteriales</taxon>
        <taxon>Clostridiaceae</taxon>
        <taxon>Caloramator</taxon>
    </lineage>
</organism>
<evidence type="ECO:0000313" key="1">
    <source>
        <dbReference type="EMBL" id="CCJ33800.1"/>
    </source>
</evidence>
<keyword evidence="2" id="KW-1185">Reference proteome</keyword>
<gene>
    <name evidence="1" type="ORF">CAAU_1716</name>
</gene>
<sequence length="60" mass="7057">MLNKTKIKEVIKDELIDKDYEIIPPKIDFVFKHIFGNEKTQTSIVIRQIISSQKIQINLT</sequence>
<accession>I7K8C9</accession>
<dbReference type="Proteomes" id="UP000007652">
    <property type="component" value="Unassembled WGS sequence"/>
</dbReference>
<dbReference type="EMBL" id="CAKP01000093">
    <property type="protein sequence ID" value="CCJ33800.1"/>
    <property type="molecule type" value="Genomic_DNA"/>
</dbReference>
<dbReference type="RefSeq" id="WP_008909059.1">
    <property type="nucleotide sequence ID" value="NZ_CAKP01000093.1"/>
</dbReference>
<dbReference type="AlphaFoldDB" id="I7K8C9"/>
<reference evidence="1 2" key="1">
    <citation type="journal article" date="2011" name="J. Bacteriol.">
        <title>Draft genome sequence of Caloramator australicus strain RC3T, a thermoanaerobe from the Great Artesian Basin of Australia.</title>
        <authorList>
            <person name="Ogg C.D."/>
            <person name="Patel B.K.C."/>
        </authorList>
    </citation>
    <scope>NUCLEOTIDE SEQUENCE [LARGE SCALE GENOMIC DNA]</scope>
    <source>
        <strain evidence="1 2">RC3</strain>
    </source>
</reference>
<evidence type="ECO:0000313" key="2">
    <source>
        <dbReference type="Proteomes" id="UP000007652"/>
    </source>
</evidence>
<comment type="caution">
    <text evidence="1">The sequence shown here is derived from an EMBL/GenBank/DDBJ whole genome shotgun (WGS) entry which is preliminary data.</text>
</comment>